<protein>
    <recommendedName>
        <fullName evidence="4">RRM domain-containing protein</fullName>
    </recommendedName>
</protein>
<proteinExistence type="predicted"/>
<name>A0ABD1FAP1_HYPHA</name>
<comment type="caution">
    <text evidence="5">The sequence shown here is derived from an EMBL/GenBank/DDBJ whole genome shotgun (WGS) entry which is preliminary data.</text>
</comment>
<evidence type="ECO:0000313" key="6">
    <source>
        <dbReference type="Proteomes" id="UP001566132"/>
    </source>
</evidence>
<feature type="compositionally biased region" description="Basic and acidic residues" evidence="3">
    <location>
        <begin position="242"/>
        <end position="270"/>
    </location>
</feature>
<dbReference type="Pfam" id="PF00076">
    <property type="entry name" value="RRM_1"/>
    <property type="match status" value="1"/>
</dbReference>
<dbReference type="PANTHER" id="PTHR45880">
    <property type="entry name" value="RNA-BINDING MOTIF PROTEIN, X-LINKED 2"/>
    <property type="match status" value="1"/>
</dbReference>
<evidence type="ECO:0000256" key="1">
    <source>
        <dbReference type="ARBA" id="ARBA00022884"/>
    </source>
</evidence>
<dbReference type="InterPro" id="IPR045844">
    <property type="entry name" value="RRM_Ist3-like"/>
</dbReference>
<dbReference type="CDD" id="cd12411">
    <property type="entry name" value="RRM_ist3_like"/>
    <property type="match status" value="1"/>
</dbReference>
<dbReference type="EMBL" id="JBDJPC010000002">
    <property type="protein sequence ID" value="KAL1513740.1"/>
    <property type="molecule type" value="Genomic_DNA"/>
</dbReference>
<dbReference type="SMART" id="SM00360">
    <property type="entry name" value="RRM"/>
    <property type="match status" value="1"/>
</dbReference>
<evidence type="ECO:0000259" key="4">
    <source>
        <dbReference type="PROSITE" id="PS50102"/>
    </source>
</evidence>
<feature type="compositionally biased region" description="Basic and acidic residues" evidence="3">
    <location>
        <begin position="185"/>
        <end position="214"/>
    </location>
</feature>
<evidence type="ECO:0000256" key="2">
    <source>
        <dbReference type="PROSITE-ProRule" id="PRU00176"/>
    </source>
</evidence>
<evidence type="ECO:0000313" key="5">
    <source>
        <dbReference type="EMBL" id="KAL1513740.1"/>
    </source>
</evidence>
<feature type="domain" description="RRM" evidence="4">
    <location>
        <begin position="34"/>
        <end position="112"/>
    </location>
</feature>
<reference evidence="5 6" key="1">
    <citation type="submission" date="2024-05" db="EMBL/GenBank/DDBJ databases">
        <title>Genetic variation in Jamaican populations of the coffee berry borer (Hypothenemus hampei).</title>
        <authorList>
            <person name="Errbii M."/>
            <person name="Myrie A."/>
        </authorList>
    </citation>
    <scope>NUCLEOTIDE SEQUENCE [LARGE SCALE GENOMIC DNA]</scope>
    <source>
        <strain evidence="5">JA-Hopewell-2020-01-JO</strain>
        <tissue evidence="5">Whole body</tissue>
    </source>
</reference>
<dbReference type="FunFam" id="3.30.70.330:FF:000962">
    <property type="entry name" value="RBMX2 ortholog"/>
    <property type="match status" value="1"/>
</dbReference>
<dbReference type="Gene3D" id="3.30.70.330">
    <property type="match status" value="1"/>
</dbReference>
<dbReference type="InterPro" id="IPR051847">
    <property type="entry name" value="RNA_proc/Spliceosome_comp"/>
</dbReference>
<dbReference type="InterPro" id="IPR000504">
    <property type="entry name" value="RRM_dom"/>
</dbReference>
<dbReference type="Proteomes" id="UP001566132">
    <property type="component" value="Unassembled WGS sequence"/>
</dbReference>
<dbReference type="PANTHER" id="PTHR45880:SF1">
    <property type="entry name" value="RNA-BINDING MOTIF PROTEIN, X-LINKED 2"/>
    <property type="match status" value="1"/>
</dbReference>
<dbReference type="GO" id="GO:0003723">
    <property type="term" value="F:RNA binding"/>
    <property type="evidence" value="ECO:0007669"/>
    <property type="project" value="UniProtKB-UniRule"/>
</dbReference>
<dbReference type="InterPro" id="IPR012677">
    <property type="entry name" value="Nucleotide-bd_a/b_plait_sf"/>
</dbReference>
<accession>A0ABD1FAP1</accession>
<feature type="region of interest" description="Disordered" evidence="3">
    <location>
        <begin position="185"/>
        <end position="279"/>
    </location>
</feature>
<keyword evidence="1 2" id="KW-0694">RNA-binding</keyword>
<dbReference type="PROSITE" id="PS50102">
    <property type="entry name" value="RRM"/>
    <property type="match status" value="1"/>
</dbReference>
<evidence type="ECO:0000256" key="3">
    <source>
        <dbReference type="SAM" id="MobiDB-lite"/>
    </source>
</evidence>
<sequence length="279" mass="32122">MNYLTNVKNITKLSEQELYSSGRTSWHDQYRDSAWIYVGGLPFDLTEGDIICIFSQYGEVVNINLIRAKDTGKSKGFCFLCYEDQRSTILAVDNFNGIKIMNRTIRVDHVQNYKVPKDDKKATAETKQLHTEGCAPKPIPIKSVVKSELANMYVRETLADQIEHDIKLPVRLPIYQHIKEENVSHTEGETIKKDEKLNSKPTDVDKESLSDKSNSKKKKLKEKDDDDVDNIKKSNKKKKKQKDSSKEKDTTSKADDNETDPKPKVFKRDVSPNIPKRWR</sequence>
<gene>
    <name evidence="5" type="ORF">ABEB36_003110</name>
</gene>
<dbReference type="AlphaFoldDB" id="A0ABD1FAP1"/>
<keyword evidence="6" id="KW-1185">Reference proteome</keyword>
<dbReference type="SUPFAM" id="SSF54928">
    <property type="entry name" value="RNA-binding domain, RBD"/>
    <property type="match status" value="1"/>
</dbReference>
<organism evidence="5 6">
    <name type="scientific">Hypothenemus hampei</name>
    <name type="common">Coffee berry borer</name>
    <dbReference type="NCBI Taxonomy" id="57062"/>
    <lineage>
        <taxon>Eukaryota</taxon>
        <taxon>Metazoa</taxon>
        <taxon>Ecdysozoa</taxon>
        <taxon>Arthropoda</taxon>
        <taxon>Hexapoda</taxon>
        <taxon>Insecta</taxon>
        <taxon>Pterygota</taxon>
        <taxon>Neoptera</taxon>
        <taxon>Endopterygota</taxon>
        <taxon>Coleoptera</taxon>
        <taxon>Polyphaga</taxon>
        <taxon>Cucujiformia</taxon>
        <taxon>Curculionidae</taxon>
        <taxon>Scolytinae</taxon>
        <taxon>Hypothenemus</taxon>
    </lineage>
</organism>
<dbReference type="InterPro" id="IPR035979">
    <property type="entry name" value="RBD_domain_sf"/>
</dbReference>